<dbReference type="InterPro" id="IPR011042">
    <property type="entry name" value="6-blade_b-propeller_TolB-like"/>
</dbReference>
<dbReference type="InterPro" id="IPR000742">
    <property type="entry name" value="EGF"/>
</dbReference>
<feature type="repeat" description="LDL-receptor class B" evidence="10">
    <location>
        <begin position="759"/>
        <end position="802"/>
    </location>
</feature>
<feature type="repeat" description="LDL-receptor class B" evidence="10">
    <location>
        <begin position="671"/>
        <end position="713"/>
    </location>
</feature>
<protein>
    <recommendedName>
        <fullName evidence="13">EGF-like domain-containing protein</fullName>
    </recommendedName>
</protein>
<gene>
    <name evidence="14" type="ORF">ANN_02365</name>
</gene>
<keyword evidence="7" id="KW-0675">Receptor</keyword>
<feature type="region of interest" description="Disordered" evidence="11">
    <location>
        <begin position="1786"/>
        <end position="1823"/>
    </location>
</feature>
<evidence type="ECO:0000256" key="5">
    <source>
        <dbReference type="ARBA" id="ARBA00023136"/>
    </source>
</evidence>
<dbReference type="Proteomes" id="UP001148838">
    <property type="component" value="Unassembled WGS sequence"/>
</dbReference>
<feature type="repeat" description="LDL-receptor class B" evidence="10">
    <location>
        <begin position="405"/>
        <end position="450"/>
    </location>
</feature>
<feature type="repeat" description="LDL-receptor class B" evidence="10">
    <location>
        <begin position="1019"/>
        <end position="1061"/>
    </location>
</feature>
<feature type="transmembrane region" description="Helical" evidence="12">
    <location>
        <begin position="1708"/>
        <end position="1729"/>
    </location>
</feature>
<evidence type="ECO:0000256" key="6">
    <source>
        <dbReference type="ARBA" id="ARBA00023157"/>
    </source>
</evidence>
<dbReference type="SUPFAM" id="SSF57196">
    <property type="entry name" value="EGF/Laminin"/>
    <property type="match status" value="1"/>
</dbReference>
<feature type="repeat" description="LDL-receptor class B" evidence="10">
    <location>
        <begin position="628"/>
        <end position="670"/>
    </location>
</feature>
<feature type="disulfide bond" evidence="9">
    <location>
        <begin position="1601"/>
        <end position="1616"/>
    </location>
</feature>
<dbReference type="InterPro" id="IPR000033">
    <property type="entry name" value="LDLR_classB_rpt"/>
</dbReference>
<dbReference type="SMART" id="SM00181">
    <property type="entry name" value="EGF"/>
    <property type="match status" value="4"/>
</dbReference>
<keyword evidence="5 12" id="KW-0472">Membrane</keyword>
<feature type="repeat" description="LDL-receptor class B" evidence="10">
    <location>
        <begin position="194"/>
        <end position="236"/>
    </location>
</feature>
<dbReference type="Pfam" id="PF00057">
    <property type="entry name" value="Ldl_recept_a"/>
    <property type="match status" value="3"/>
</dbReference>
<comment type="subcellular location">
    <subcellularLocation>
        <location evidence="1">Membrane</location>
        <topology evidence="1">Single-pass membrane protein</topology>
    </subcellularLocation>
</comment>
<feature type="compositionally biased region" description="Polar residues" evidence="11">
    <location>
        <begin position="1794"/>
        <end position="1818"/>
    </location>
</feature>
<evidence type="ECO:0000256" key="12">
    <source>
        <dbReference type="SAM" id="Phobius"/>
    </source>
</evidence>
<keyword evidence="4" id="KW-0677">Repeat</keyword>
<keyword evidence="3" id="KW-0254">Endocytosis</keyword>
<feature type="disulfide bond" evidence="9">
    <location>
        <begin position="1626"/>
        <end position="1644"/>
    </location>
</feature>
<feature type="repeat" description="LDL-receptor class B" evidence="10">
    <location>
        <begin position="1302"/>
        <end position="1346"/>
    </location>
</feature>
<dbReference type="Pfam" id="PF00058">
    <property type="entry name" value="Ldl_recept_b"/>
    <property type="match status" value="10"/>
</dbReference>
<evidence type="ECO:0000256" key="7">
    <source>
        <dbReference type="ARBA" id="ARBA00023170"/>
    </source>
</evidence>
<sequence>MVRPYVIGRASNCSLKMIRVAMEAIGVKSNTFTLITPPHQGGRKRGRCHINTRYKTLRKTENSQITSDLFHFVVSILLNLKSFPLNHCVSSITFTVNCSFSLVPANPNLLFSTSKDIRVVSVSKPSKVVTIVKDLEEGAAIDFYYEGNLVCWTDHGLEMIQCISYNGTYIGSKVDVVTTGLISPAGLACDWLTQKLYWTDGETNRIEVATLKGDHRKVLFWDDIDQPRAITVVPMKSETETLGHVLGFCKKEELLRNNRHHRARTAIANLLRNRGWEVHEEIDCVSEDDSHRRVDIIAINRRTQKAMVLDPTICFERDTNQALQINDDKRAKYVPCLPYLSEKYGISLYNWDVAGLLFGARGCSPKFTCNILKSFQIPFYEVQKIVMEILKASLQILHYHLYVNTLMFWTDWGEIPKIERAGMNGDPTTRKVIVSENIFWPNGLTVDYDAELVYWLDGRLKFVEVMDYEGRNRRTIVKDGVNYPFALTIFQNKLYWTDWKTWSIHVFDKTSNALPKEIIHGGYVPMDIHVWDAQRQPPGDTPCHHNNGGCSHLCLLAPYPPGYTCACPTGVKLIDNVTCANGAQEMLLLVQRTDICTISLDSPDYTNFVLPLVGIKHAIAIDYDPVNGYLYWTDDEARAIRRARLDGSDQEDLIVTEVEHPDGIAVDWVARNLYWTDTGTDRIEVARLTGASRKVLINEDLHEPRAIALAPEKGWMFWSDWNDKVPKLERAALDGSDRVVLISKDLGWPNGIALDLDNNKIYWCDAKTDKIEVANMADGEDRREVIGDNLPHLFGLSLLGDYLYWTDWQRRSIDRVKVSGDGREVIVDQIPNLMGLKAIRLGEVKGRNPCTENNGNCSHLCLNRPNNNYICACQIGYELAANERTCVVPEAFLLFARKENIGRISIENGNNDAIIPVTGVKDASALDFDINDNRIYWTDVKVKAITRAFMNGSDMEKIVEFGLDSPEGMAVDWVAHNIYWTDTGSKRIEVARLTGRSRKVLIWKGIDEPRSLALDPREGFMYWSDWGSKGSISKAAMDGTQRSIIIAKLGRANGLTIDYVQHRLYWTELEQHVIESSDLEGKQRMTIINQNVEKPFGLTQYLDYIYWADWKTGNIERANKTNGTNRTVIHRHLESITDILIFHNSRQSAWNQCAVGNGGCSHLCLALPSVSNPSTAVNRQSNTHRCGCPTHYTLGDGNKTCIGKCLLLLNTSACQNLLSLYVFSFKNIFFLLVEIEYNLFAAGQRIWLFFLYVLSGPRSFLLYGQRNTLSRLLPDSDDCPDVVLPIHSVKNVRALEYDPVSQYIYWIDGRAQSIKRSYDNGTHTGPAFVPASSIHFPYDMALDPYGRVLYWTCANTNAINVTRLDNGSAVGVVVKVEGEKPRNIVLHPEKGLMFWTEVGQAPRILRARMDGKSRIVIASEIENLSALAVDRVADLLFWAQPNQIESSDLNGKGRKILVSKHLVQVTSLAVHGDYLYWVDKDQQQIERVNKTNGNNRTTMLLRLAHLVDIVAVTFPSEKMFSSHGCSSSHHQGGCSHLCIASPPASPTGSSTIPATCSCPQSLVLHEDGRTCSAVPACGPDLFTCAAPSNSNKDCIPSTWRCDGQDDCPDASDEAGCPDCKPDEFRCQTGQCIDKSWVCDGTSQCPDNYDESRCCDFQCARTGVCIPHTAVCDGYQNCPDGSDEADSECRGANPRVDVMSYGDSNKSTYVVSILVTIASVIMLGSVGFYCRRRLISSNNVTLNDDLDDSAGDPLSPKPIHGIAKPICPVAGIQKNCRLDKCNKKPGNDAVRMSMLNGSTTSNSYDRSHITGASSSTTEGGPNGAPLLVSSSSLLCYPRETLNPPPSPATTADSNRKLHHNYNEDYCCSSSGASRYRPYRHYRAINQPPPPTPCSTDVCDESDSNYPPPSRGRQRYYAPPGSEYDSDPFPPPPTPRSHYHSDGGGVGGLPSSCPPSPSSTAGRSSTYFNPLPPPPSPAPSPGSRCDC</sequence>
<dbReference type="EMBL" id="JAJSOF020000001">
    <property type="protein sequence ID" value="KAJ4450930.1"/>
    <property type="molecule type" value="Genomic_DNA"/>
</dbReference>
<dbReference type="SUPFAM" id="SSF63825">
    <property type="entry name" value="YWTD domain"/>
    <property type="match status" value="3"/>
</dbReference>
<dbReference type="PRINTS" id="PR00261">
    <property type="entry name" value="LDLRECEPTOR"/>
</dbReference>
<dbReference type="PROSITE" id="PS01186">
    <property type="entry name" value="EGF_2"/>
    <property type="match status" value="1"/>
</dbReference>
<feature type="repeat" description="LDL-receptor class B" evidence="10">
    <location>
        <begin position="1391"/>
        <end position="1433"/>
    </location>
</feature>
<feature type="repeat" description="LDL-receptor class B" evidence="10">
    <location>
        <begin position="1062"/>
        <end position="1104"/>
    </location>
</feature>
<evidence type="ECO:0000256" key="3">
    <source>
        <dbReference type="ARBA" id="ARBA00022583"/>
    </source>
</evidence>
<dbReference type="InterPro" id="IPR036055">
    <property type="entry name" value="LDL_receptor-like_sf"/>
</dbReference>
<dbReference type="PANTHER" id="PTHR46513:SF41">
    <property type="entry name" value="LOW-DENSITY LIPOPROTEIN RECEPTOR-RELATED PROTEIN"/>
    <property type="match status" value="1"/>
</dbReference>
<dbReference type="PROSITE" id="PS51120">
    <property type="entry name" value="LDLRB"/>
    <property type="match status" value="13"/>
</dbReference>
<dbReference type="PROSITE" id="PS01209">
    <property type="entry name" value="LDLRA_1"/>
    <property type="match status" value="1"/>
</dbReference>
<evidence type="ECO:0000256" key="11">
    <source>
        <dbReference type="SAM" id="MobiDB-lite"/>
    </source>
</evidence>
<dbReference type="SMART" id="SM00192">
    <property type="entry name" value="LDLa"/>
    <property type="match status" value="3"/>
</dbReference>
<keyword evidence="2" id="KW-0245">EGF-like domain</keyword>
<feature type="repeat" description="LDL-receptor class B" evidence="10">
    <location>
        <begin position="451"/>
        <end position="493"/>
    </location>
</feature>
<organism evidence="14 15">
    <name type="scientific">Periplaneta americana</name>
    <name type="common">American cockroach</name>
    <name type="synonym">Blatta americana</name>
    <dbReference type="NCBI Taxonomy" id="6978"/>
    <lineage>
        <taxon>Eukaryota</taxon>
        <taxon>Metazoa</taxon>
        <taxon>Ecdysozoa</taxon>
        <taxon>Arthropoda</taxon>
        <taxon>Hexapoda</taxon>
        <taxon>Insecta</taxon>
        <taxon>Pterygota</taxon>
        <taxon>Neoptera</taxon>
        <taxon>Polyneoptera</taxon>
        <taxon>Dictyoptera</taxon>
        <taxon>Blattodea</taxon>
        <taxon>Blattoidea</taxon>
        <taxon>Blattidae</taxon>
        <taxon>Blattinae</taxon>
        <taxon>Periplaneta</taxon>
    </lineage>
</organism>
<keyword evidence="15" id="KW-1185">Reference proteome</keyword>
<dbReference type="SUPFAM" id="SSF57424">
    <property type="entry name" value="LDL receptor-like module"/>
    <property type="match status" value="3"/>
</dbReference>
<feature type="domain" description="EGF-like" evidence="13">
    <location>
        <begin position="871"/>
        <end position="886"/>
    </location>
</feature>
<keyword evidence="12" id="KW-0812">Transmembrane</keyword>
<dbReference type="InterPro" id="IPR050778">
    <property type="entry name" value="Cueball_EGF_LRP_Nidogen"/>
</dbReference>
<evidence type="ECO:0000256" key="8">
    <source>
        <dbReference type="ARBA" id="ARBA00023180"/>
    </source>
</evidence>
<feature type="repeat" description="LDL-receptor class B" evidence="10">
    <location>
        <begin position="976"/>
        <end position="1018"/>
    </location>
</feature>
<dbReference type="CDD" id="cd00112">
    <property type="entry name" value="LDLa"/>
    <property type="match status" value="2"/>
</dbReference>
<keyword evidence="8" id="KW-0325">Glycoprotein</keyword>
<dbReference type="Gene3D" id="2.120.10.30">
    <property type="entry name" value="TolB, C-terminal domain"/>
    <property type="match status" value="5"/>
</dbReference>
<evidence type="ECO:0000256" key="2">
    <source>
        <dbReference type="ARBA" id="ARBA00022536"/>
    </source>
</evidence>
<keyword evidence="12" id="KW-1133">Transmembrane helix</keyword>
<feature type="region of interest" description="Disordered" evidence="11">
    <location>
        <begin position="1881"/>
        <end position="1985"/>
    </location>
</feature>
<evidence type="ECO:0000256" key="9">
    <source>
        <dbReference type="PROSITE-ProRule" id="PRU00124"/>
    </source>
</evidence>
<name>A0ABQ8U0A0_PERAM</name>
<keyword evidence="6 9" id="KW-1015">Disulfide bond</keyword>
<accession>A0ABQ8U0A0</accession>
<reference evidence="14 15" key="1">
    <citation type="journal article" date="2022" name="Allergy">
        <title>Genome assembly and annotation of Periplaneta americana reveal a comprehensive cockroach allergen profile.</title>
        <authorList>
            <person name="Wang L."/>
            <person name="Xiong Q."/>
            <person name="Saelim N."/>
            <person name="Wang L."/>
            <person name="Nong W."/>
            <person name="Wan A.T."/>
            <person name="Shi M."/>
            <person name="Liu X."/>
            <person name="Cao Q."/>
            <person name="Hui J.H.L."/>
            <person name="Sookrung N."/>
            <person name="Leung T.F."/>
            <person name="Tungtrongchitr A."/>
            <person name="Tsui S.K.W."/>
        </authorList>
    </citation>
    <scope>NUCLEOTIDE SEQUENCE [LARGE SCALE GENOMIC DNA]</scope>
    <source>
        <strain evidence="14">PWHHKU_190912</strain>
    </source>
</reference>
<comment type="caution">
    <text evidence="14">The sequence shown here is derived from an EMBL/GenBank/DDBJ whole genome shotgun (WGS) entry which is preliminary data.</text>
</comment>
<evidence type="ECO:0000313" key="14">
    <source>
        <dbReference type="EMBL" id="KAJ4450930.1"/>
    </source>
</evidence>
<evidence type="ECO:0000256" key="10">
    <source>
        <dbReference type="PROSITE-ProRule" id="PRU00461"/>
    </source>
</evidence>
<dbReference type="Pfam" id="PF14670">
    <property type="entry name" value="FXa_inhibition"/>
    <property type="match status" value="2"/>
</dbReference>
<feature type="repeat" description="LDL-receptor class B" evidence="10">
    <location>
        <begin position="933"/>
        <end position="975"/>
    </location>
</feature>
<evidence type="ECO:0000256" key="4">
    <source>
        <dbReference type="ARBA" id="ARBA00022737"/>
    </source>
</evidence>
<feature type="compositionally biased region" description="Pro residues" evidence="11">
    <location>
        <begin position="1968"/>
        <end position="1978"/>
    </location>
</feature>
<evidence type="ECO:0000259" key="13">
    <source>
        <dbReference type="PROSITE" id="PS01186"/>
    </source>
</evidence>
<feature type="repeat" description="LDL-receptor class B" evidence="10">
    <location>
        <begin position="714"/>
        <end position="758"/>
    </location>
</feature>
<dbReference type="SMART" id="SM00135">
    <property type="entry name" value="LY"/>
    <property type="match status" value="20"/>
</dbReference>
<comment type="caution">
    <text evidence="9">Lacks conserved residue(s) required for the propagation of feature annotation.</text>
</comment>
<feature type="compositionally biased region" description="Low complexity" evidence="11">
    <location>
        <begin position="1956"/>
        <end position="1967"/>
    </location>
</feature>
<dbReference type="SUPFAM" id="SSF101898">
    <property type="entry name" value="NHL repeat"/>
    <property type="match status" value="1"/>
</dbReference>
<dbReference type="PANTHER" id="PTHR46513">
    <property type="entry name" value="VITELLOGENIN RECEPTOR-LIKE PROTEIN-RELATED-RELATED"/>
    <property type="match status" value="1"/>
</dbReference>
<dbReference type="PROSITE" id="PS50068">
    <property type="entry name" value="LDLRA_2"/>
    <property type="match status" value="3"/>
</dbReference>
<dbReference type="Gene3D" id="4.10.400.10">
    <property type="entry name" value="Low-density Lipoprotein Receptor"/>
    <property type="match status" value="3"/>
</dbReference>
<dbReference type="InterPro" id="IPR023415">
    <property type="entry name" value="LDLR_class-A_CS"/>
</dbReference>
<proteinExistence type="predicted"/>
<feature type="disulfide bond" evidence="9">
    <location>
        <begin position="1619"/>
        <end position="1631"/>
    </location>
</feature>
<feature type="disulfide bond" evidence="9">
    <location>
        <begin position="1638"/>
        <end position="1653"/>
    </location>
</feature>
<dbReference type="InterPro" id="IPR002172">
    <property type="entry name" value="LDrepeatLR_classA_rpt"/>
</dbReference>
<evidence type="ECO:0000256" key="1">
    <source>
        <dbReference type="ARBA" id="ARBA00004167"/>
    </source>
</evidence>
<evidence type="ECO:0000313" key="15">
    <source>
        <dbReference type="Proteomes" id="UP001148838"/>
    </source>
</evidence>